<evidence type="ECO:0000313" key="2">
    <source>
        <dbReference type="EMBL" id="GGN52032.1"/>
    </source>
</evidence>
<dbReference type="CDD" id="cd00093">
    <property type="entry name" value="HTH_XRE"/>
    <property type="match status" value="1"/>
</dbReference>
<gene>
    <name evidence="2" type="ORF">GCM10011579_008580</name>
</gene>
<feature type="region of interest" description="Disordered" evidence="1">
    <location>
        <begin position="179"/>
        <end position="202"/>
    </location>
</feature>
<protein>
    <submittedName>
        <fullName evidence="2">Uncharacterized protein</fullName>
    </submittedName>
</protein>
<dbReference type="AlphaFoldDB" id="A0A917XTS3"/>
<keyword evidence="3" id="KW-1185">Reference proteome</keyword>
<proteinExistence type="predicted"/>
<dbReference type="InterPro" id="IPR001387">
    <property type="entry name" value="Cro/C1-type_HTH"/>
</dbReference>
<organism evidence="2 3">
    <name type="scientific">Streptomyces albiflavescens</name>
    <dbReference type="NCBI Taxonomy" id="1623582"/>
    <lineage>
        <taxon>Bacteria</taxon>
        <taxon>Bacillati</taxon>
        <taxon>Actinomycetota</taxon>
        <taxon>Actinomycetes</taxon>
        <taxon>Kitasatosporales</taxon>
        <taxon>Streptomycetaceae</taxon>
        <taxon>Streptomyces</taxon>
    </lineage>
</organism>
<feature type="region of interest" description="Disordered" evidence="1">
    <location>
        <begin position="1"/>
        <end position="23"/>
    </location>
</feature>
<comment type="caution">
    <text evidence="2">The sequence shown here is derived from an EMBL/GenBank/DDBJ whole genome shotgun (WGS) entry which is preliminary data.</text>
</comment>
<dbReference type="EMBL" id="BMMM01000001">
    <property type="protein sequence ID" value="GGN52032.1"/>
    <property type="molecule type" value="Genomic_DNA"/>
</dbReference>
<dbReference type="Gene3D" id="1.10.260.40">
    <property type="entry name" value="lambda repressor-like DNA-binding domains"/>
    <property type="match status" value="1"/>
</dbReference>
<evidence type="ECO:0000256" key="1">
    <source>
        <dbReference type="SAM" id="MobiDB-lite"/>
    </source>
</evidence>
<dbReference type="Proteomes" id="UP000600365">
    <property type="component" value="Unassembled WGS sequence"/>
</dbReference>
<dbReference type="GO" id="GO:0003677">
    <property type="term" value="F:DNA binding"/>
    <property type="evidence" value="ECO:0007669"/>
    <property type="project" value="InterPro"/>
</dbReference>
<dbReference type="InterPro" id="IPR010982">
    <property type="entry name" value="Lambda_DNA-bd_dom_sf"/>
</dbReference>
<accession>A0A917XTS3</accession>
<evidence type="ECO:0000313" key="3">
    <source>
        <dbReference type="Proteomes" id="UP000600365"/>
    </source>
</evidence>
<sequence length="202" mass="21667">MNATGVAPERVGERLAGAPPGGGRSRFCERLTFLRDTRLDARGRKLSLRKIASEVSASYGVSLSYNNVHYLLNGRSEPGREVAAALERFFGVPVGWCSLSESEALAAHVAPLLQQLKTVKAYRRLPAPGRWRRTAELPVCVDGPRSGDSVAGAVGFTGCEGLAVPLRQSQLVFQPVVGPAERGQPRDRTGHSNGKHASLLLN</sequence>
<name>A0A917XTS3_9ACTN</name>
<reference evidence="2 3" key="1">
    <citation type="journal article" date="2014" name="Int. J. Syst. Evol. Microbiol.">
        <title>Complete genome sequence of Corynebacterium casei LMG S-19264T (=DSM 44701T), isolated from a smear-ripened cheese.</title>
        <authorList>
            <consortium name="US DOE Joint Genome Institute (JGI-PGF)"/>
            <person name="Walter F."/>
            <person name="Albersmeier A."/>
            <person name="Kalinowski J."/>
            <person name="Ruckert C."/>
        </authorList>
    </citation>
    <scope>NUCLEOTIDE SEQUENCE [LARGE SCALE GENOMIC DNA]</scope>
    <source>
        <strain evidence="2 3">CGMCC 4.7111</strain>
    </source>
</reference>